<dbReference type="EMBL" id="AP028907">
    <property type="protein sequence ID" value="BES82883.1"/>
    <property type="molecule type" value="Genomic_DNA"/>
</dbReference>
<keyword evidence="2" id="KW-1185">Reference proteome</keyword>
<name>A0ABN6ZV28_9CREN</name>
<evidence type="ECO:0000313" key="2">
    <source>
        <dbReference type="Proteomes" id="UP001341135"/>
    </source>
</evidence>
<accession>A0ABN6ZV28</accession>
<organism evidence="1 2">
    <name type="scientific">Pyrodictium abyssi</name>
    <dbReference type="NCBI Taxonomy" id="54256"/>
    <lineage>
        <taxon>Archaea</taxon>
        <taxon>Thermoproteota</taxon>
        <taxon>Thermoprotei</taxon>
        <taxon>Desulfurococcales</taxon>
        <taxon>Pyrodictiaceae</taxon>
        <taxon>Pyrodictium</taxon>
    </lineage>
</organism>
<protein>
    <submittedName>
        <fullName evidence="1">Uncharacterized protein</fullName>
    </submittedName>
</protein>
<dbReference type="Proteomes" id="UP001341135">
    <property type="component" value="Chromosome"/>
</dbReference>
<gene>
    <name evidence="1" type="ORF">PABY_24500</name>
</gene>
<dbReference type="RefSeq" id="WP_338250632.1">
    <property type="nucleotide sequence ID" value="NZ_AP028907.1"/>
</dbReference>
<evidence type="ECO:0000313" key="1">
    <source>
        <dbReference type="EMBL" id="BES82883.1"/>
    </source>
</evidence>
<reference evidence="1 2" key="1">
    <citation type="submission" date="2023-09" db="EMBL/GenBank/DDBJ databases">
        <title>Pyrofollis japonicus gen. nov. sp. nov., a novel member of the family Pyrodictiaceae isolated from the Iheya North hydrothermal field.</title>
        <authorList>
            <person name="Miyazaki U."/>
            <person name="Sanari M."/>
            <person name="Tame A."/>
            <person name="Kitajima M."/>
            <person name="Okamoto A."/>
            <person name="Sawayama S."/>
            <person name="Miyazaki J."/>
            <person name="Takai K."/>
            <person name="Nakagawa S."/>
        </authorList>
    </citation>
    <scope>NUCLEOTIDE SEQUENCE [LARGE SCALE GENOMIC DNA]</scope>
    <source>
        <strain evidence="1 2">AV2</strain>
    </source>
</reference>
<sequence length="49" mass="5303">MGLYLAQLLHDYYNGGLARLAKLDNTADLEALLVNAFPGGGQGHRHAHE</sequence>
<proteinExistence type="predicted"/>
<dbReference type="GeneID" id="89290450"/>